<dbReference type="KEGG" id="gaw:V144x_27510"/>
<dbReference type="EMBL" id="CP037920">
    <property type="protein sequence ID" value="QDT97279.1"/>
    <property type="molecule type" value="Genomic_DNA"/>
</dbReference>
<name>A0A517VW98_9PLAN</name>
<gene>
    <name evidence="1" type="ORF">V144x_27510</name>
</gene>
<proteinExistence type="predicted"/>
<dbReference type="AlphaFoldDB" id="A0A517VW98"/>
<reference evidence="1 2" key="1">
    <citation type="submission" date="2019-03" db="EMBL/GenBank/DDBJ databases">
        <title>Deep-cultivation of Planctomycetes and their phenomic and genomic characterization uncovers novel biology.</title>
        <authorList>
            <person name="Wiegand S."/>
            <person name="Jogler M."/>
            <person name="Boedeker C."/>
            <person name="Pinto D."/>
            <person name="Vollmers J."/>
            <person name="Rivas-Marin E."/>
            <person name="Kohn T."/>
            <person name="Peeters S.H."/>
            <person name="Heuer A."/>
            <person name="Rast P."/>
            <person name="Oberbeckmann S."/>
            <person name="Bunk B."/>
            <person name="Jeske O."/>
            <person name="Meyerdierks A."/>
            <person name="Storesund J.E."/>
            <person name="Kallscheuer N."/>
            <person name="Luecker S."/>
            <person name="Lage O.M."/>
            <person name="Pohl T."/>
            <person name="Merkel B.J."/>
            <person name="Hornburger P."/>
            <person name="Mueller R.-W."/>
            <person name="Bruemmer F."/>
            <person name="Labrenz M."/>
            <person name="Spormann A.M."/>
            <person name="Op den Camp H."/>
            <person name="Overmann J."/>
            <person name="Amann R."/>
            <person name="Jetten M.S.M."/>
            <person name="Mascher T."/>
            <person name="Medema M.H."/>
            <person name="Devos D.P."/>
            <person name="Kaster A.-K."/>
            <person name="Ovreas L."/>
            <person name="Rohde M."/>
            <person name="Galperin M.Y."/>
            <person name="Jogler C."/>
        </authorList>
    </citation>
    <scope>NUCLEOTIDE SEQUENCE [LARGE SCALE GENOMIC DNA]</scope>
    <source>
        <strain evidence="1 2">V144</strain>
    </source>
</reference>
<organism evidence="1 2">
    <name type="scientific">Gimesia aquarii</name>
    <dbReference type="NCBI Taxonomy" id="2527964"/>
    <lineage>
        <taxon>Bacteria</taxon>
        <taxon>Pseudomonadati</taxon>
        <taxon>Planctomycetota</taxon>
        <taxon>Planctomycetia</taxon>
        <taxon>Planctomycetales</taxon>
        <taxon>Planctomycetaceae</taxon>
        <taxon>Gimesia</taxon>
    </lineage>
</organism>
<sequence length="86" mass="10380">MLLSRWFLFMVSFRIMLNHTGRREIDKRNFCAVLSEMWYEIDILSRLRCRKACSKGASHYECVLNLQVKMWKKQAFLWCGNPQCSR</sequence>
<dbReference type="Proteomes" id="UP000318704">
    <property type="component" value="Chromosome"/>
</dbReference>
<accession>A0A517VW98</accession>
<protein>
    <submittedName>
        <fullName evidence="1">Uncharacterized protein</fullName>
    </submittedName>
</protein>
<evidence type="ECO:0000313" key="1">
    <source>
        <dbReference type="EMBL" id="QDT97279.1"/>
    </source>
</evidence>
<evidence type="ECO:0000313" key="2">
    <source>
        <dbReference type="Proteomes" id="UP000318704"/>
    </source>
</evidence>